<evidence type="ECO:0000256" key="3">
    <source>
        <dbReference type="PROSITE-ProRule" id="PRU00209"/>
    </source>
</evidence>
<name>A0A839GIG0_9BACT</name>
<sequence>MENTITWQQFEAVDLRVGTIVQAEPFPEARKPAYKLWVDLGELGIKKSSAQITKRYQLEELVGQQVICVTNFPPKKIGPWRSEILVTGFEDEEKNIVLAQPQAAVPNGKKLI</sequence>
<dbReference type="NCBIfam" id="NF007493">
    <property type="entry name" value="PRK10089.1-2"/>
    <property type="match status" value="1"/>
</dbReference>
<dbReference type="InterPro" id="IPR002547">
    <property type="entry name" value="tRNA-bd_dom"/>
</dbReference>
<comment type="caution">
    <text evidence="5">The sequence shown here is derived from an EMBL/GenBank/DDBJ whole genome shotgun (WGS) entry which is preliminary data.</text>
</comment>
<gene>
    <name evidence="5" type="ORF">FHS90_002186</name>
</gene>
<dbReference type="PROSITE" id="PS50886">
    <property type="entry name" value="TRBD"/>
    <property type="match status" value="1"/>
</dbReference>
<organism evidence="5 6">
    <name type="scientific">Rufibacter quisquiliarum</name>
    <dbReference type="NCBI Taxonomy" id="1549639"/>
    <lineage>
        <taxon>Bacteria</taxon>
        <taxon>Pseudomonadati</taxon>
        <taxon>Bacteroidota</taxon>
        <taxon>Cytophagia</taxon>
        <taxon>Cytophagales</taxon>
        <taxon>Hymenobacteraceae</taxon>
        <taxon>Rufibacter</taxon>
    </lineage>
</organism>
<protein>
    <submittedName>
        <fullName evidence="5">tRNA-binding protein</fullName>
    </submittedName>
</protein>
<dbReference type="EMBL" id="JACJIQ010000007">
    <property type="protein sequence ID" value="MBA9077473.1"/>
    <property type="molecule type" value="Genomic_DNA"/>
</dbReference>
<keyword evidence="2 3" id="KW-0694">RNA-binding</keyword>
<keyword evidence="1 3" id="KW-0820">tRNA-binding</keyword>
<dbReference type="InterPro" id="IPR012340">
    <property type="entry name" value="NA-bd_OB-fold"/>
</dbReference>
<keyword evidence="6" id="KW-1185">Reference proteome</keyword>
<reference evidence="5 6" key="1">
    <citation type="submission" date="2020-08" db="EMBL/GenBank/DDBJ databases">
        <title>Genomic Encyclopedia of Type Strains, Phase IV (KMG-IV): sequencing the most valuable type-strain genomes for metagenomic binning, comparative biology and taxonomic classification.</title>
        <authorList>
            <person name="Goeker M."/>
        </authorList>
    </citation>
    <scope>NUCLEOTIDE SEQUENCE [LARGE SCALE GENOMIC DNA]</scope>
    <source>
        <strain evidence="5 6">DSM 29854</strain>
    </source>
</reference>
<dbReference type="AlphaFoldDB" id="A0A839GIG0"/>
<feature type="domain" description="TRNA-binding" evidence="4">
    <location>
        <begin position="9"/>
        <end position="112"/>
    </location>
</feature>
<dbReference type="Proteomes" id="UP000563094">
    <property type="component" value="Unassembled WGS sequence"/>
</dbReference>
<evidence type="ECO:0000313" key="5">
    <source>
        <dbReference type="EMBL" id="MBA9077473.1"/>
    </source>
</evidence>
<dbReference type="Gene3D" id="2.40.50.140">
    <property type="entry name" value="Nucleic acid-binding proteins"/>
    <property type="match status" value="1"/>
</dbReference>
<dbReference type="InterPro" id="IPR051270">
    <property type="entry name" value="Tyrosine-tRNA_ligase_regulator"/>
</dbReference>
<accession>A0A839GIG0</accession>
<dbReference type="NCBIfam" id="TIGR02222">
    <property type="entry name" value="chap_CsaA"/>
    <property type="match status" value="1"/>
</dbReference>
<evidence type="ECO:0000313" key="6">
    <source>
        <dbReference type="Proteomes" id="UP000563094"/>
    </source>
</evidence>
<dbReference type="InterPro" id="IPR008231">
    <property type="entry name" value="CsaA"/>
</dbReference>
<evidence type="ECO:0000259" key="4">
    <source>
        <dbReference type="PROSITE" id="PS50886"/>
    </source>
</evidence>
<dbReference type="CDD" id="cd02798">
    <property type="entry name" value="tRNA_bind_CsaA"/>
    <property type="match status" value="1"/>
</dbReference>
<evidence type="ECO:0000256" key="1">
    <source>
        <dbReference type="ARBA" id="ARBA00022555"/>
    </source>
</evidence>
<dbReference type="FunFam" id="2.40.50.140:FF:000165">
    <property type="entry name" value="Chaperone CsaA"/>
    <property type="match status" value="1"/>
</dbReference>
<dbReference type="NCBIfam" id="NF007495">
    <property type="entry name" value="PRK10089.1-4"/>
    <property type="match status" value="1"/>
</dbReference>
<dbReference type="RefSeq" id="WP_182512998.1">
    <property type="nucleotide sequence ID" value="NZ_JACJIQ010000007.1"/>
</dbReference>
<dbReference type="PANTHER" id="PTHR11586">
    <property type="entry name" value="TRNA-AMINOACYLATION COFACTOR ARC1 FAMILY MEMBER"/>
    <property type="match status" value="1"/>
</dbReference>
<proteinExistence type="predicted"/>
<dbReference type="SUPFAM" id="SSF50249">
    <property type="entry name" value="Nucleic acid-binding proteins"/>
    <property type="match status" value="1"/>
</dbReference>
<dbReference type="Pfam" id="PF01588">
    <property type="entry name" value="tRNA_bind"/>
    <property type="match status" value="1"/>
</dbReference>
<dbReference type="PANTHER" id="PTHR11586:SF37">
    <property type="entry name" value="TRNA-BINDING DOMAIN-CONTAINING PROTEIN"/>
    <property type="match status" value="1"/>
</dbReference>
<evidence type="ECO:0000256" key="2">
    <source>
        <dbReference type="ARBA" id="ARBA00022884"/>
    </source>
</evidence>
<dbReference type="NCBIfam" id="NF007494">
    <property type="entry name" value="PRK10089.1-3"/>
    <property type="match status" value="1"/>
</dbReference>
<dbReference type="GO" id="GO:0000049">
    <property type="term" value="F:tRNA binding"/>
    <property type="evidence" value="ECO:0007669"/>
    <property type="project" value="UniProtKB-UniRule"/>
</dbReference>